<dbReference type="InterPro" id="IPR016169">
    <property type="entry name" value="FAD-bd_PCMH_sub2"/>
</dbReference>
<keyword evidence="7 9" id="KW-0129">CBS domain</keyword>
<evidence type="ECO:0000256" key="1">
    <source>
        <dbReference type="ARBA" id="ARBA00004651"/>
    </source>
</evidence>
<feature type="transmembrane region" description="Helical" evidence="12">
    <location>
        <begin position="12"/>
        <end position="37"/>
    </location>
</feature>
<comment type="caution">
    <text evidence="15">The sequence shown here is derived from an EMBL/GenBank/DDBJ whole genome shotgun (WGS) entry which is preliminary data.</text>
</comment>
<dbReference type="EMBL" id="BHYK01000008">
    <property type="protein sequence ID" value="GCD10229.1"/>
    <property type="molecule type" value="Genomic_DNA"/>
</dbReference>
<dbReference type="Gene3D" id="3.30.465.10">
    <property type="match status" value="1"/>
</dbReference>
<evidence type="ECO:0000256" key="4">
    <source>
        <dbReference type="ARBA" id="ARBA00022692"/>
    </source>
</evidence>
<keyword evidence="5" id="KW-0677">Repeat</keyword>
<evidence type="ECO:0000256" key="8">
    <source>
        <dbReference type="ARBA" id="ARBA00023136"/>
    </source>
</evidence>
<feature type="transmembrane region" description="Helical" evidence="12">
    <location>
        <begin position="142"/>
        <end position="164"/>
    </location>
</feature>
<dbReference type="InterPro" id="IPR002550">
    <property type="entry name" value="CNNM"/>
</dbReference>
<dbReference type="FunFam" id="3.10.580.10:FF:000002">
    <property type="entry name" value="Magnesium/cobalt efflux protein CorC"/>
    <property type="match status" value="1"/>
</dbReference>
<dbReference type="SUPFAM" id="SSF54631">
    <property type="entry name" value="CBS-domain pair"/>
    <property type="match status" value="1"/>
</dbReference>
<feature type="transmembrane region" description="Helical" evidence="12">
    <location>
        <begin position="68"/>
        <end position="90"/>
    </location>
</feature>
<evidence type="ECO:0008006" key="17">
    <source>
        <dbReference type="Google" id="ProtNLM"/>
    </source>
</evidence>
<dbReference type="InterPro" id="IPR046342">
    <property type="entry name" value="CBS_dom_sf"/>
</dbReference>
<dbReference type="InterPro" id="IPR044751">
    <property type="entry name" value="Ion_transp-like_CBS"/>
</dbReference>
<feature type="coiled-coil region" evidence="11">
    <location>
        <begin position="299"/>
        <end position="326"/>
    </location>
</feature>
<keyword evidence="3" id="KW-1003">Cell membrane</keyword>
<dbReference type="Pfam" id="PF00571">
    <property type="entry name" value="CBS"/>
    <property type="match status" value="2"/>
</dbReference>
<dbReference type="PROSITE" id="PS51846">
    <property type="entry name" value="CNNM"/>
    <property type="match status" value="1"/>
</dbReference>
<dbReference type="CDD" id="cd04590">
    <property type="entry name" value="CBS_pair_CorC_HlyC_assoc"/>
    <property type="match status" value="1"/>
</dbReference>
<evidence type="ECO:0000256" key="3">
    <source>
        <dbReference type="ARBA" id="ARBA00022475"/>
    </source>
</evidence>
<keyword evidence="4 10" id="KW-0812">Transmembrane</keyword>
<dbReference type="GO" id="GO:0050660">
    <property type="term" value="F:flavin adenine dinucleotide binding"/>
    <property type="evidence" value="ECO:0007669"/>
    <property type="project" value="InterPro"/>
</dbReference>
<evidence type="ECO:0000256" key="11">
    <source>
        <dbReference type="SAM" id="Coils"/>
    </source>
</evidence>
<dbReference type="RefSeq" id="WP_125000445.1">
    <property type="nucleotide sequence ID" value="NZ_BHYK01000008.1"/>
</dbReference>
<gene>
    <name evidence="15" type="ORF">Ctaglu_18520</name>
</gene>
<feature type="domain" description="CBS" evidence="13">
    <location>
        <begin position="227"/>
        <end position="287"/>
    </location>
</feature>
<feature type="transmembrane region" description="Helical" evidence="12">
    <location>
        <begin position="110"/>
        <end position="130"/>
    </location>
</feature>
<dbReference type="InterPro" id="IPR005170">
    <property type="entry name" value="Transptr-assoc_dom"/>
</dbReference>
<evidence type="ECO:0000256" key="7">
    <source>
        <dbReference type="ARBA" id="ARBA00023122"/>
    </source>
</evidence>
<evidence type="ECO:0000259" key="14">
    <source>
        <dbReference type="PROSITE" id="PS51846"/>
    </source>
</evidence>
<name>A0A401UL91_9CLOT</name>
<feature type="domain" description="CNNM transmembrane" evidence="14">
    <location>
        <begin position="8"/>
        <end position="208"/>
    </location>
</feature>
<comment type="similarity">
    <text evidence="2">Belongs to the UPF0053 family.</text>
</comment>
<evidence type="ECO:0000313" key="16">
    <source>
        <dbReference type="Proteomes" id="UP000287872"/>
    </source>
</evidence>
<dbReference type="Gene3D" id="3.10.580.10">
    <property type="entry name" value="CBS-domain"/>
    <property type="match status" value="1"/>
</dbReference>
<dbReference type="SMART" id="SM00116">
    <property type="entry name" value="CBS"/>
    <property type="match status" value="2"/>
</dbReference>
<keyword evidence="11" id="KW-0175">Coiled coil</keyword>
<dbReference type="SUPFAM" id="SSF56176">
    <property type="entry name" value="FAD-binding/transporter-associated domain-like"/>
    <property type="match status" value="1"/>
</dbReference>
<dbReference type="SMART" id="SM01091">
    <property type="entry name" value="CorC_HlyC"/>
    <property type="match status" value="1"/>
</dbReference>
<evidence type="ECO:0000256" key="6">
    <source>
        <dbReference type="ARBA" id="ARBA00022989"/>
    </source>
</evidence>
<dbReference type="Pfam" id="PF03471">
    <property type="entry name" value="CorC_HlyC"/>
    <property type="match status" value="1"/>
</dbReference>
<dbReference type="PANTHER" id="PTHR43099">
    <property type="entry name" value="UPF0053 PROTEIN YRKA"/>
    <property type="match status" value="1"/>
</dbReference>
<dbReference type="Proteomes" id="UP000287872">
    <property type="component" value="Unassembled WGS sequence"/>
</dbReference>
<keyword evidence="8 10" id="KW-0472">Membrane</keyword>
<feature type="domain" description="CBS" evidence="13">
    <location>
        <begin position="293"/>
        <end position="350"/>
    </location>
</feature>
<dbReference type="AlphaFoldDB" id="A0A401UL91"/>
<dbReference type="PANTHER" id="PTHR43099:SF2">
    <property type="entry name" value="UPF0053 PROTEIN YRKA"/>
    <property type="match status" value="1"/>
</dbReference>
<dbReference type="InterPro" id="IPR051676">
    <property type="entry name" value="UPF0053_domain"/>
</dbReference>
<keyword evidence="6 10" id="KW-1133">Transmembrane helix</keyword>
<sequence>MDSNPDPALSNIMAQFILIGILTLINAFFASAEMAMVSLNKNRIKQLAQEGNKKAQLLVKLIEEPTKFLFTIQIGITLAGFLSSASAATGISNDFAKFLNSLNVPYSKQIALVSITIGLSYIMIVFGELFPKRIAQQKPEAIAMFSVVPILCVSKLMIPFAMLLSVSTNVLVKITGIDSKKIEEKLSKEEIKSLIKVGQERGAINETAKKMINNIIEFDDKSATEVMTPRTEVFLIDINDPASKFLDELLEGKYSRVPVYDGDIDNIIGILHMKDFIIEARTNGFENINIRNILHSPYLVNESKNIDELFRELKKAKNHMAVLIDEYGGFSGVVTTKDLIEEVMGNIEDEYDYDEPDIRKIDNNTYIVSGLLSIDDLNDNLDLNLVSENYNTIGGFLVSLLGCIPKKNENKTIEYGNVIFTIEEVKERRIGKIKICI</sequence>
<dbReference type="InterPro" id="IPR036318">
    <property type="entry name" value="FAD-bd_PCMH-like_sf"/>
</dbReference>
<proteinExistence type="inferred from homology"/>
<reference evidence="15 16" key="1">
    <citation type="submission" date="2018-11" db="EMBL/GenBank/DDBJ databases">
        <title>Genome sequencing and assembly of Clostridium tagluense strain A121.</title>
        <authorList>
            <person name="Murakami T."/>
            <person name="Segawa T."/>
            <person name="Shcherbakova V.A."/>
            <person name="Mori H."/>
            <person name="Yoshimura Y."/>
        </authorList>
    </citation>
    <scope>NUCLEOTIDE SEQUENCE [LARGE SCALE GENOMIC DNA]</scope>
    <source>
        <strain evidence="15 16">A121</strain>
    </source>
</reference>
<evidence type="ECO:0000259" key="13">
    <source>
        <dbReference type="PROSITE" id="PS51371"/>
    </source>
</evidence>
<protein>
    <recommendedName>
        <fullName evidence="17">Hemolysin</fullName>
    </recommendedName>
</protein>
<dbReference type="Pfam" id="PF01595">
    <property type="entry name" value="CNNM"/>
    <property type="match status" value="1"/>
</dbReference>
<evidence type="ECO:0000256" key="10">
    <source>
        <dbReference type="PROSITE-ProRule" id="PRU01193"/>
    </source>
</evidence>
<evidence type="ECO:0000313" key="15">
    <source>
        <dbReference type="EMBL" id="GCD10229.1"/>
    </source>
</evidence>
<evidence type="ECO:0000256" key="5">
    <source>
        <dbReference type="ARBA" id="ARBA00022737"/>
    </source>
</evidence>
<evidence type="ECO:0000256" key="9">
    <source>
        <dbReference type="PROSITE-ProRule" id="PRU00703"/>
    </source>
</evidence>
<accession>A0A401UL91</accession>
<dbReference type="GO" id="GO:0005886">
    <property type="term" value="C:plasma membrane"/>
    <property type="evidence" value="ECO:0007669"/>
    <property type="project" value="UniProtKB-SubCell"/>
</dbReference>
<keyword evidence="16" id="KW-1185">Reference proteome</keyword>
<evidence type="ECO:0000256" key="12">
    <source>
        <dbReference type="SAM" id="Phobius"/>
    </source>
</evidence>
<dbReference type="PROSITE" id="PS51371">
    <property type="entry name" value="CBS"/>
    <property type="match status" value="2"/>
</dbReference>
<organism evidence="15 16">
    <name type="scientific">Clostridium tagluense</name>
    <dbReference type="NCBI Taxonomy" id="360422"/>
    <lineage>
        <taxon>Bacteria</taxon>
        <taxon>Bacillati</taxon>
        <taxon>Bacillota</taxon>
        <taxon>Clostridia</taxon>
        <taxon>Eubacteriales</taxon>
        <taxon>Clostridiaceae</taxon>
        <taxon>Clostridium</taxon>
    </lineage>
</organism>
<comment type="subcellular location">
    <subcellularLocation>
        <location evidence="1">Cell membrane</location>
        <topology evidence="1">Multi-pass membrane protein</topology>
    </subcellularLocation>
</comment>
<evidence type="ECO:0000256" key="2">
    <source>
        <dbReference type="ARBA" id="ARBA00006337"/>
    </source>
</evidence>
<dbReference type="OrthoDB" id="9798188at2"/>
<dbReference type="InterPro" id="IPR000644">
    <property type="entry name" value="CBS_dom"/>
</dbReference>